<dbReference type="InterPro" id="IPR024770">
    <property type="entry name" value="TcdA/TcdB_cat"/>
</dbReference>
<gene>
    <name evidence="7" type="primary">lifA</name>
    <name evidence="7" type="ordered locus">ROD_26401</name>
</gene>
<accession>D2TGY3</accession>
<dbReference type="STRING" id="637910.ROD_26401"/>
<keyword evidence="1" id="KW-0645">Protease</keyword>
<feature type="domain" description="GT44" evidence="6">
    <location>
        <begin position="300"/>
        <end position="740"/>
    </location>
</feature>
<organism evidence="7 8">
    <name type="scientific">Citrobacter rodentium (strain ICC168)</name>
    <name type="common">Citrobacter freundii biotype 4280</name>
    <dbReference type="NCBI Taxonomy" id="637910"/>
    <lineage>
        <taxon>Bacteria</taxon>
        <taxon>Pseudomonadati</taxon>
        <taxon>Pseudomonadota</taxon>
        <taxon>Gammaproteobacteria</taxon>
        <taxon>Enterobacterales</taxon>
        <taxon>Enterobacteriaceae</taxon>
        <taxon>Citrobacter</taxon>
    </lineage>
</organism>
<dbReference type="eggNOG" id="COG1196">
    <property type="taxonomic scope" value="Bacteria"/>
</dbReference>
<dbReference type="Gene3D" id="3.90.550.20">
    <property type="match status" value="1"/>
</dbReference>
<dbReference type="HOGENOM" id="CLU_000392_1_0_6"/>
<evidence type="ECO:0000256" key="4">
    <source>
        <dbReference type="SAM" id="MobiDB-lite"/>
    </source>
</evidence>
<dbReference type="CAZy" id="GT44">
    <property type="family name" value="Glycosyltransferase Family 44"/>
</dbReference>
<proteinExistence type="predicted"/>
<dbReference type="InterPro" id="IPR024772">
    <property type="entry name" value="TcdA/TcdB_N"/>
</dbReference>
<protein>
    <submittedName>
        <fullName evidence="7">Lymphocyte inhibitory factor A</fullName>
    </submittedName>
</protein>
<dbReference type="GO" id="GO:0016757">
    <property type="term" value="F:glycosyltransferase activity"/>
    <property type="evidence" value="ECO:0007669"/>
    <property type="project" value="InterPro"/>
</dbReference>
<evidence type="ECO:0000313" key="7">
    <source>
        <dbReference type="EMBL" id="CBG89387.1"/>
    </source>
</evidence>
<evidence type="ECO:0000259" key="5">
    <source>
        <dbReference type="Pfam" id="PF12918"/>
    </source>
</evidence>
<dbReference type="GO" id="GO:0006508">
    <property type="term" value="P:proteolysis"/>
    <property type="evidence" value="ECO:0007669"/>
    <property type="project" value="UniProtKB-KW"/>
</dbReference>
<dbReference type="SUPFAM" id="SSF53448">
    <property type="entry name" value="Nucleotide-diphospho-sugar transferases"/>
    <property type="match status" value="1"/>
</dbReference>
<dbReference type="KEGG" id="cro:ROD_26401"/>
<feature type="region of interest" description="Disordered" evidence="4">
    <location>
        <begin position="2307"/>
        <end position="2330"/>
    </location>
</feature>
<dbReference type="OrthoDB" id="9798884at2"/>
<evidence type="ECO:0000259" key="6">
    <source>
        <dbReference type="Pfam" id="PF12919"/>
    </source>
</evidence>
<dbReference type="CDD" id="cd20495">
    <property type="entry name" value="C58_PaToxP-like"/>
    <property type="match status" value="1"/>
</dbReference>
<dbReference type="GO" id="GO:0004197">
    <property type="term" value="F:cysteine-type endopeptidase activity"/>
    <property type="evidence" value="ECO:0007669"/>
    <property type="project" value="InterPro"/>
</dbReference>
<dbReference type="Pfam" id="PF12919">
    <property type="entry name" value="TcdA_TcdB"/>
    <property type="match status" value="1"/>
</dbReference>
<feature type="domain" description="TcdA/TcdB toxin N-terminal helical" evidence="5">
    <location>
        <begin position="205"/>
        <end position="266"/>
    </location>
</feature>
<evidence type="ECO:0000256" key="2">
    <source>
        <dbReference type="ARBA" id="ARBA00022801"/>
    </source>
</evidence>
<dbReference type="Pfam" id="PF11996">
    <property type="entry name" value="DUF3491"/>
    <property type="match status" value="1"/>
</dbReference>
<dbReference type="EMBL" id="FN543502">
    <property type="protein sequence ID" value="CBG89387.1"/>
    <property type="molecule type" value="Genomic_DNA"/>
</dbReference>
<keyword evidence="2" id="KW-0378">Hydrolase</keyword>
<dbReference type="Pfam" id="PF12918">
    <property type="entry name" value="TcdB_N"/>
    <property type="match status" value="1"/>
</dbReference>
<dbReference type="InterPro" id="IPR029044">
    <property type="entry name" value="Nucleotide-diphossugar_trans"/>
</dbReference>
<evidence type="ECO:0000313" key="8">
    <source>
        <dbReference type="Proteomes" id="UP000001889"/>
    </source>
</evidence>
<reference evidence="7 8" key="1">
    <citation type="journal article" date="2010" name="J. Bacteriol.">
        <title>The Citrobacter rodentium genome sequence reveals convergent evolution with human pathogenic Escherichia coli.</title>
        <authorList>
            <person name="Petty N.K."/>
            <person name="Bulgin R."/>
            <person name="Crepin V.F."/>
            <person name="Cerdeno-Tarraga A.M."/>
            <person name="Schroeder G.N."/>
            <person name="Quail M.A."/>
            <person name="Lennard N."/>
            <person name="Corton C."/>
            <person name="Barron A."/>
            <person name="Clark L."/>
            <person name="Toribio A.L."/>
            <person name="Parkhill J."/>
            <person name="Dougan G."/>
            <person name="Frankel G."/>
            <person name="Thomson N.R."/>
        </authorList>
    </citation>
    <scope>NUCLEOTIDE SEQUENCE [LARGE SCALE GENOMIC DNA]</scope>
    <source>
        <strain evidence="7 8">ICC168</strain>
    </source>
</reference>
<dbReference type="Proteomes" id="UP000001889">
    <property type="component" value="Chromosome"/>
</dbReference>
<evidence type="ECO:0000256" key="1">
    <source>
        <dbReference type="ARBA" id="ARBA00022670"/>
    </source>
</evidence>
<dbReference type="RefSeq" id="WP_012906815.1">
    <property type="nucleotide sequence ID" value="NC_013716.1"/>
</dbReference>
<name>D2TGY3_CITRI</name>
<dbReference type="InterPro" id="IPR006473">
    <property type="entry name" value="Peptidase_C58_Yopt"/>
</dbReference>
<keyword evidence="3" id="KW-0788">Thiol protease</keyword>
<dbReference type="InterPro" id="IPR021882">
    <property type="entry name" value="DUF3491"/>
</dbReference>
<evidence type="ECO:0000256" key="3">
    <source>
        <dbReference type="ARBA" id="ARBA00022807"/>
    </source>
</evidence>
<dbReference type="NCBIfam" id="TIGR01586">
    <property type="entry name" value="yopT_cys_prot"/>
    <property type="match status" value="1"/>
</dbReference>
<keyword evidence="8" id="KW-1185">Reference proteome</keyword>
<sequence length="3208" mass="363589">MRLPEKVLPPVNNALLVQDKRNKSKDITIFKENSQRNIRPIRTASEARLRFFDKMVLQENSLDNVVSIGKMIQKEMQGYEQRTFSPVYHTGNWKSSLLHHALLGLSNFYNGLQATEKPLSLNRYNIKSTEASRDIPDTEIKYSEYAITSNNNVDKSNKLIKKGSMVGNNLLKEITEESKNDSQLSQSYKLLRRKKRSPVVEDKFQYSLTPENIDQKLSLSDEQKKIHETTIIDIKKSIAEYNLLTEKNSRNGLKLLQKQADLLKVIKEEIPATETTNKNMETIIADIKKEYQSHTVDIEKNIHAIWVAGSPPESISDYIKTFLKTYKEFTYYLWVDNNAFGAAKFTSILKQIAFDLACKTIQQNTPQKSIDFIIEYNEIREKFNNSPSDQQKYLEKLRELYDSYQKTSSPLKHMFNALFLENMIKLQDNFFNYCIMKGVTDINDELRVNYLKNVINLSEDDIDSYHKTISDNKERVKRLIHKLQSEFGETRISIRDVKSLHSLSKSENNHNYQTEMLLRWNYPAASDLLRMYILKEHGGIYTDTDMMPAYSKQVIFKIMMETNGDNRFLEDLKLRRAISDGVLRHVNKQNIDEVNYDGISDADKNIIKKILAGISKIPEDNIFTKIDTKIPRDTMPILRRYHLWTDGWNIRGLNGFMLSHKDSEVVDVVIAGQNQAYRELRKIRDNVQNQIYFKQTDDLSSFSVTDKVGGVLVKKYLSGSLFSNFRQDTIIPEALSTLQISGPDLIQRKMLQFFRGRGMLGEDFINDKKLGDKAYIGVYKTTGTGKYDWLNPVSVGVNDVTPADESTWCIGRGRCVDDFLFKDVSAMKTENLPELFLTKIDTDTFFSQWSTKTKKELQKKVQDLAERYNELIDSSAIDFKNLYEIDQMLHILMLEVNDDIAKRSLFSLQVQIAEKIRRMTVPVENRINIYPELYKQNENNLRMSIKAFLASNPQTQINIFYSEKAEHNILIKDLFSFAVMERELKTILDGMSKYKTPENWEGRVKLQKYLELTIKDHLGLLSSQEANELLEISNFIYENDFLKEKIETVKDKVNSHELYFEKIKKDRNLWRDISTKEQKSQLIKSLKEISGNSENNIDYEKFLEAFLKRYNENIHGKIQKIADEFKGYFRIGVHNMDKLIFKEQVLDRLHSEGYVFSDINTLSHYTINGLGITGVHTAECLLPAPSSSLINILKEYYSEDDISGKLPLVYDYLLNKRESNSISVEILKKLSKLSPLELLTPILGQSVNSLGMGYSSINGKITEQVMVSAADGFDNLVSEVMNLYIEDLYKIHINMREKTLNENNLRQLLQNSFSSCFLSDQNINKLLSETEKRPYQSLTEIHQHLSGLPTLADAVLPLLSAALPSSGRLLRREQDYGRPPVTAIQDSTFVLPYNFKGIGFNENLISSAPVVSSLHFIVEHAKYTLLSWPEFYRHHAQGWFEVAKGYGSQNIDFHPQSLLISQEGRCMGLALLYLRTENTAHYGVLQENLMTVSALHQTYERDKLPLTKDDNALMTRAYRLTEMLQYQGNSYIANKSLLQKAVWNPENLTQLFHEKGVKRALITTPTHTLVLQKLENIYRITDPNFGHADFLSSLDALKFIEAGIQLTPTLQEHYGVLNKEISEHIQVHYADSDIIWNKLLPVNDAGLSTRLQHTTADRLAQLAEPVAVAGVSLPVKMLYDIGATLDGRRITSLPTPEQIPSLRLNGEVLHDYLSRTVLTTEQANNIRKILQTQGLYSGTRLIDPDMIRGTYDDMASSQVRLQRQATRVKQQLAGVLETLQQRFQSVTRSSGRHLSVEQIELTDVGSGRFSLQVRDGETLHPVSVEAPDVVSRFQKLSTMLSALPASGVMDFDLGMSVVGIVQYARMLQQGQEDSTLARLNLAMDIKQLSEATLGSMIQIAGNKFLNTEGIQGFRLESAVAEGLRSAATRTGGTMGKALSASARVLELPVLETALGTWNLYNSVTQLQQATRHSDIMAARVQVAFDSLSLGLAVASAVFPPLIIATGPVAAIGMGASSIARNVALKEERHEQWLEYKKFLTDGSKHIVVASPERGLLDFSANQVLGKMVLDLRQSPPLLTGERSFNADRKIGHRPDLGDWQIREKVGYAYSISPYYALAHGYANSKWPRSLPEIPAGEYDTIILGYGKQYKANTEIEYLSNKVVWREAVADSTSRDRRPPLEVLNSQCTVIAGERKTTVLPLRVLDELTSERTEQAISLKDYKFILKGGSGGLTVQVGGAGNYDIDANPAAQENILSFRGLPEEFPLTFDLSKQTQPVMLKTTDGEVPVMTITQKGITTLVGTAAGKDRLTGNDEDNTFHTSSGGGTVISGGGNNRYIIPRDLKTPLTLTLSNHSLSHEILLPETTLTELKPDAFELSLIYWAGNNIKVQLEDETQLNRFAGNFRGHTRDGITLEAVSREKGTQLAVSSCDVQRWQAVYPEENNRPDAILDRLHDMGWSLAPEVRFRGGETFASYAPLTHQLVYQLQERYSEFRLTGSRHYTTTVTGTPGSRYILMEPDTAQISPVQIILAGDNDHPETIDLLEAGPVLVEGKKDKDSVILTVATIQYSLQLTISGIEDTLPGTTRVSIQPQDTRLLSDVLRLLPEDGNWVGIFRSGYRPTINRLETLMTSDHVMTFLPRGAGSADQVLCLENLSGARKKLEGELLSGTLKGAWKADGKPPVPVNISELNIPPHSRMYLVFEGEKNVLLRSKVHAAPLKIKSGGEMRLSERQWQQQDSIIVNPDKYAPSLILEEFRRFSISSDETFSLKLMCHQGMVRIDRRTLSVKLFYHREQTGIGSLRITFRNFFTEVMDTEDSEIIEKELRPILIGDTHRFINSIYKEHLNVKLGDGNLNLAEIVMEHARIQKKETSEIIHTSHGAMQKSPEGLSLMENAITTISFTTDSGKKFPSFHSWFIEGLSERYESLPATPKAESLYYLTPEGDLQITYQVAEKMVNQAMIVSLPNYRQQWEKYPLSILSEIPQNNNTVVHSVLRVNGPTMLKRTIDYRGTDINSPVVSFSDTTFIDGEQMLSHGSRSARQFRSREEYMLWELQQRVSEAPSARAQDSWLMDTVARNGEWKITPEILRHASGYVRTTVSEWPYGWLKTGTILRTPEDKNTMVYLTTTQNSVFHRQGSGYQVYYRISNIYGANIVDNEPGETLCTLRPETCFEVTGVDERHYGRNIIYVLLAPCSKDHAGQSKTPGGDSLF</sequence>